<keyword evidence="6 9" id="KW-0067">ATP-binding</keyword>
<evidence type="ECO:0000259" key="11">
    <source>
        <dbReference type="PROSITE" id="PS50011"/>
    </source>
</evidence>
<name>A0A3B6EUG3_WHEAT</name>
<dbReference type="SMR" id="A0A3B6EUG3"/>
<reference evidence="12" key="2">
    <citation type="submission" date="2018-10" db="UniProtKB">
        <authorList>
            <consortium name="EnsemblPlants"/>
        </authorList>
    </citation>
    <scope>IDENTIFICATION</scope>
</reference>
<protein>
    <recommendedName>
        <fullName evidence="1">non-specific serine/threonine protein kinase</fullName>
        <ecNumber evidence="1">2.7.11.1</ecNumber>
    </recommendedName>
</protein>
<dbReference type="InterPro" id="IPR000719">
    <property type="entry name" value="Prot_kinase_dom"/>
</dbReference>
<dbReference type="STRING" id="4565.A0A3B6EUG3"/>
<dbReference type="EC" id="2.7.11.1" evidence="1"/>
<keyword evidence="2 10" id="KW-0723">Serine/threonine-protein kinase</keyword>
<dbReference type="GO" id="GO:0005524">
    <property type="term" value="F:ATP binding"/>
    <property type="evidence" value="ECO:0007669"/>
    <property type="project" value="UniProtKB-UniRule"/>
</dbReference>
<evidence type="ECO:0000256" key="4">
    <source>
        <dbReference type="ARBA" id="ARBA00022741"/>
    </source>
</evidence>
<dbReference type="PANTHER" id="PTHR45707">
    <property type="entry name" value="C2 CALCIUM/LIPID-BINDING PLANT PHOSPHORIBOSYLTRANSFERASE FAMILY PROTEIN"/>
    <property type="match status" value="1"/>
</dbReference>
<dbReference type="Pfam" id="PF00069">
    <property type="entry name" value="Pkinase"/>
    <property type="match status" value="1"/>
</dbReference>
<evidence type="ECO:0000256" key="9">
    <source>
        <dbReference type="PROSITE-ProRule" id="PRU10141"/>
    </source>
</evidence>
<dbReference type="PROSITE" id="PS00108">
    <property type="entry name" value="PROTEIN_KINASE_ST"/>
    <property type="match status" value="1"/>
</dbReference>
<keyword evidence="5" id="KW-0418">Kinase</keyword>
<evidence type="ECO:0000256" key="3">
    <source>
        <dbReference type="ARBA" id="ARBA00022679"/>
    </source>
</evidence>
<evidence type="ECO:0000256" key="10">
    <source>
        <dbReference type="RuleBase" id="RU000304"/>
    </source>
</evidence>
<evidence type="ECO:0000256" key="5">
    <source>
        <dbReference type="ARBA" id="ARBA00022777"/>
    </source>
</evidence>
<dbReference type="SUPFAM" id="SSF56112">
    <property type="entry name" value="Protein kinase-like (PK-like)"/>
    <property type="match status" value="1"/>
</dbReference>
<dbReference type="Gene3D" id="3.30.200.20">
    <property type="entry name" value="Phosphorylase Kinase, domain 1"/>
    <property type="match status" value="1"/>
</dbReference>
<evidence type="ECO:0000256" key="8">
    <source>
        <dbReference type="ARBA" id="ARBA00048679"/>
    </source>
</evidence>
<dbReference type="InterPro" id="IPR017441">
    <property type="entry name" value="Protein_kinase_ATP_BS"/>
</dbReference>
<organism evidence="12">
    <name type="scientific">Triticum aestivum</name>
    <name type="common">Wheat</name>
    <dbReference type="NCBI Taxonomy" id="4565"/>
    <lineage>
        <taxon>Eukaryota</taxon>
        <taxon>Viridiplantae</taxon>
        <taxon>Streptophyta</taxon>
        <taxon>Embryophyta</taxon>
        <taxon>Tracheophyta</taxon>
        <taxon>Spermatophyta</taxon>
        <taxon>Magnoliopsida</taxon>
        <taxon>Liliopsida</taxon>
        <taxon>Poales</taxon>
        <taxon>Poaceae</taxon>
        <taxon>BOP clade</taxon>
        <taxon>Pooideae</taxon>
        <taxon>Triticodae</taxon>
        <taxon>Triticeae</taxon>
        <taxon>Triticinae</taxon>
        <taxon>Triticum</taxon>
    </lineage>
</organism>
<dbReference type="PANTHER" id="PTHR45707:SF43">
    <property type="entry name" value="PROTEIN KINASE DOMAIN-CONTAINING PROTEIN"/>
    <property type="match status" value="1"/>
</dbReference>
<evidence type="ECO:0000313" key="12">
    <source>
        <dbReference type="EnsemblPlants" id="TraesCS3A02G491400.1"/>
    </source>
</evidence>
<accession>A0A3B6EUG3</accession>
<evidence type="ECO:0000256" key="1">
    <source>
        <dbReference type="ARBA" id="ARBA00012513"/>
    </source>
</evidence>
<dbReference type="AlphaFoldDB" id="A0A3B6EUG3"/>
<comment type="catalytic activity">
    <reaction evidence="8">
        <text>L-seryl-[protein] + ATP = O-phospho-L-seryl-[protein] + ADP + H(+)</text>
        <dbReference type="Rhea" id="RHEA:17989"/>
        <dbReference type="Rhea" id="RHEA-COMP:9863"/>
        <dbReference type="Rhea" id="RHEA-COMP:11604"/>
        <dbReference type="ChEBI" id="CHEBI:15378"/>
        <dbReference type="ChEBI" id="CHEBI:29999"/>
        <dbReference type="ChEBI" id="CHEBI:30616"/>
        <dbReference type="ChEBI" id="CHEBI:83421"/>
        <dbReference type="ChEBI" id="CHEBI:456216"/>
        <dbReference type="EC" id="2.7.11.1"/>
    </reaction>
</comment>
<feature type="binding site" evidence="9">
    <location>
        <position position="63"/>
    </location>
    <ligand>
        <name>ATP</name>
        <dbReference type="ChEBI" id="CHEBI:30616"/>
    </ligand>
</feature>
<dbReference type="SMART" id="SM00220">
    <property type="entry name" value="S_TKc"/>
    <property type="match status" value="1"/>
</dbReference>
<keyword evidence="3" id="KW-0808">Transferase</keyword>
<reference evidence="12" key="1">
    <citation type="submission" date="2018-08" db="EMBL/GenBank/DDBJ databases">
        <authorList>
            <person name="Rossello M."/>
        </authorList>
    </citation>
    <scope>NUCLEOTIDE SEQUENCE [LARGE SCALE GENOMIC DNA]</scope>
    <source>
        <strain evidence="12">cv. Chinese Spring</strain>
    </source>
</reference>
<feature type="domain" description="Protein kinase" evidence="11">
    <location>
        <begin position="35"/>
        <end position="290"/>
    </location>
</feature>
<dbReference type="OrthoDB" id="601334at2759"/>
<keyword evidence="13" id="KW-1185">Reference proteome</keyword>
<dbReference type="PROSITE" id="PS00107">
    <property type="entry name" value="PROTEIN_KINASE_ATP"/>
    <property type="match status" value="1"/>
</dbReference>
<dbReference type="Gramene" id="TraesCS3A03G1153400.1">
    <property type="protein sequence ID" value="TraesCS3A03G1153400.1.CDS"/>
    <property type="gene ID" value="TraesCS3A03G1153400"/>
</dbReference>
<dbReference type="PaxDb" id="4565-Traes_3AL_71178DFB4.1"/>
<dbReference type="PIRSF" id="PIRSF000654">
    <property type="entry name" value="Integrin-linked_kinase"/>
    <property type="match status" value="1"/>
</dbReference>
<comment type="catalytic activity">
    <reaction evidence="7">
        <text>L-threonyl-[protein] + ATP = O-phospho-L-threonyl-[protein] + ADP + H(+)</text>
        <dbReference type="Rhea" id="RHEA:46608"/>
        <dbReference type="Rhea" id="RHEA-COMP:11060"/>
        <dbReference type="Rhea" id="RHEA-COMP:11605"/>
        <dbReference type="ChEBI" id="CHEBI:15378"/>
        <dbReference type="ChEBI" id="CHEBI:30013"/>
        <dbReference type="ChEBI" id="CHEBI:30616"/>
        <dbReference type="ChEBI" id="CHEBI:61977"/>
        <dbReference type="ChEBI" id="CHEBI:456216"/>
        <dbReference type="EC" id="2.7.11.1"/>
    </reaction>
</comment>
<dbReference type="OMA" id="RIFTKST"/>
<comment type="similarity">
    <text evidence="10">Belongs to the protein kinase superfamily.</text>
</comment>
<dbReference type="Gene3D" id="1.10.510.10">
    <property type="entry name" value="Transferase(Phosphotransferase) domain 1"/>
    <property type="match status" value="1"/>
</dbReference>
<sequence length="309" mass="35297">MADQEAEFGALERIMGDESAEPTRLPYSLIKSITGDFSREIGRGGFGVVYLGDLPSGKVAVKKLSISQDFSDQLFQDEVHCLMRVKHNNIVRFLGYCSDTQGELMEHDGKKVMAEVRQRLLVFDYAPNGSLQLYLTEETIEWTRRYQMIKGICHGLQYLHKERINHLDLKPENVLLDAYMEPKITDFGLSRWFHEGQSRIFTKSTPGTRGYIAPEIIDKGEISFKSDIFSFGIVFIKLLTGSDNYDFENWHKSIDVKSPQMECCIEIARKCVDTDQHKRPSIDEIIHKLNEMGSAEESRDDPGSSIQQV</sequence>
<proteinExistence type="inferred from homology"/>
<dbReference type="FunFam" id="1.10.510.10:FF:001023">
    <property type="entry name" value="Os07g0541700 protein"/>
    <property type="match status" value="1"/>
</dbReference>
<keyword evidence="4 9" id="KW-0547">Nucleotide-binding</keyword>
<dbReference type="Gramene" id="TraesCS3A02G491400.1">
    <property type="protein sequence ID" value="TraesCS3A02G491400.1"/>
    <property type="gene ID" value="TraesCS3A02G491400"/>
</dbReference>
<dbReference type="InterPro" id="IPR011009">
    <property type="entry name" value="Kinase-like_dom_sf"/>
</dbReference>
<dbReference type="PROSITE" id="PS50011">
    <property type="entry name" value="PROTEIN_KINASE_DOM"/>
    <property type="match status" value="1"/>
</dbReference>
<evidence type="ECO:0000313" key="13">
    <source>
        <dbReference type="Proteomes" id="UP000019116"/>
    </source>
</evidence>
<dbReference type="GO" id="GO:0004674">
    <property type="term" value="F:protein serine/threonine kinase activity"/>
    <property type="evidence" value="ECO:0007669"/>
    <property type="project" value="UniProtKB-KW"/>
</dbReference>
<dbReference type="Proteomes" id="UP000019116">
    <property type="component" value="Chromosome 3A"/>
</dbReference>
<dbReference type="EnsemblPlants" id="TraesCS3A02G491400.1">
    <property type="protein sequence ID" value="TraesCS3A02G491400.1"/>
    <property type="gene ID" value="TraesCS3A02G491400"/>
</dbReference>
<dbReference type="InterPro" id="IPR008271">
    <property type="entry name" value="Ser/Thr_kinase_AS"/>
</dbReference>
<evidence type="ECO:0000256" key="2">
    <source>
        <dbReference type="ARBA" id="ARBA00022527"/>
    </source>
</evidence>
<evidence type="ECO:0000256" key="6">
    <source>
        <dbReference type="ARBA" id="ARBA00022840"/>
    </source>
</evidence>
<evidence type="ECO:0000256" key="7">
    <source>
        <dbReference type="ARBA" id="ARBA00047899"/>
    </source>
</evidence>